<reference evidence="3 4" key="1">
    <citation type="submission" date="2020-06" db="EMBL/GenBank/DDBJ databases">
        <authorList>
            <person name="Li R."/>
            <person name="Bekaert M."/>
        </authorList>
    </citation>
    <scope>NUCLEOTIDE SEQUENCE [LARGE SCALE GENOMIC DNA]</scope>
    <source>
        <strain evidence="4">wild</strain>
    </source>
</reference>
<sequence>MLLWSEENMCTLRDANLVSDLAMLFYIPDISAEATLIDTESKNRGIRAIQIYTSQKNSHVTIKCDVNLSKRQLDEPYTIKWTASGSPFLIVIETFSNKEAVIDKLFTGRVELVNGTSLKISRLQNRDAKDYICRVKLYGERYEDGQWIRLKVNDDPIPSTTQSTNKPVSIKSNTNTPTTSTIVVTPLSVTTNTARDGGGDDTESDGSGEVKVYTDVSGDKLHTEKSILPKLTNSPFITKTSLIGNVHESTYELDVETTTGTVSKHITTPIVDVSSDSATSGYDKNTFTRDRGQSKTDISESNTHTKKVSLSTAPMMSHSNTKSLTKATIKTTNQSEQQHKTSTEKAEITTISRNETSSPTVDMTRTRISTETTPEPVIITEAAINTTYQSEQQHKMPTETKAEITTISRNGTSSPSVDITRTRISTETTPEPVIITEAAIKTTNQSEQEHKMPTETKSEKTTISRNGTSSPSVDITRTRISTETTPEPVIITESSDKSETNSLSMGELTTAPSVKVSMTTLSVKESYLTSTTLQQLQTTTDSAITSLTWGTGNQLQQLSTQTSGEPIPKAITTTTQLYFTTEDGTLTGDFETKNTTESFNIKGNTSFINVTNGGDLLINSVVKSKSDSSSSDLSTNVLNTSLFTVHEQKLSSVNAEYSSDIIDNSVNSTKSDISFSDLLSPTTSSETDMQGSTSSSIILSKQHVSTTTTIAEAEIPSADYSVLESASEITTDQFKTFVTGTDSLKTGSSSRRTLFNTTIVKKREKSSMVYLSSGVSVGTPLYNSISNKSSVTTAYVNADLVTSNAVSTDNVMSDKLSSTYDMNSYEKKKNSNTTKETTYLNSSASTATEVGSSGHKSISTVDIKSSDERGTHDIESVTSSTSHDNTVVPIHTLSTSMDTKVNYPTLNSVTEASSASERVLTSIITASEEAEWETSSTIDFAPPTDKPLKTFTQSQSLSSQSPVFVTSVIDSSSAIVTSSPEPSIKTPRNLITTEKTKTSETPNKLTSQYNLVLVELSTLTEYNPSKGPSQGLSVIEELSTVTEDNTSKESSQGLSVTEELSTVTEDNTSKESSQGLSVIEELSTVTEDNTSKESSQGLSVIEELSTVTEDNTSKESSQGLSVIEELSTVTEDNTSKESSQGLSVIEELSTVTEDNPSKKSSQGFSKSEELSTVTEDNKIIESSQGLSVIEELSSVTEVNQRKGSFQGLSVTEELSTVSEDNTSKRSSQGLSVSQEISTVTEKKASKGLSEGLSVTEELSTFTEYNPSKWSSLGLSVVGELNTVTEETPSKESSHGLSVIEELSTVTEDNASKGSSQGLSVTEELSTVTEVNPSKKSSQSLSVTEELSTVTEENTSKGLSQGLSVVGELSTVTEESLSIVSSKGLSVSEELSTVTEYNPSKESSLGLSVTKELNTVTGNMSREISNPDFSVSHDMAIELTSPILSSTVKIEESSIISDEPSSQTYIEKTITEDMSSDLTTPSSSTVWVDADDILSKNVTDQMSNILTSPNSLPFKEISEDISKYVSSRASVVKDVTHGMTTQSCIQENSESTVTSYGPSSSDSDISRTILADDELVTTSTTQTKTTNKSKEFVMSTGQSAQVDSLQNTTMFSTEQPITTVSPSIGATSQFYDRTTYSILTGTKGTVQQISIPLTYLGSIDEFQYSRSPYLSFTSHLEKIYSIADITTVNMYLCSYFNVTITDRNPKAIKLQVIVYSTKDEEFTNVEFTFRTEDRSTTTRSFDVSGHKINETFRINKLEIGICYKFQIHVRTQNGRSIGPNEHLACTSKFFC</sequence>
<feature type="compositionally biased region" description="Polar residues" evidence="1">
    <location>
        <begin position="1127"/>
        <end position="1142"/>
    </location>
</feature>
<feature type="region of interest" description="Disordered" evidence="1">
    <location>
        <begin position="1304"/>
        <end position="1356"/>
    </location>
</feature>
<feature type="compositionally biased region" description="Polar residues" evidence="1">
    <location>
        <begin position="1040"/>
        <end position="1076"/>
    </location>
</feature>
<feature type="region of interest" description="Disordered" evidence="1">
    <location>
        <begin position="1212"/>
        <end position="1249"/>
    </location>
</feature>
<feature type="compositionally biased region" description="Polar residues" evidence="1">
    <location>
        <begin position="463"/>
        <end position="474"/>
    </location>
</feature>
<feature type="compositionally biased region" description="Basic and acidic residues" evidence="1">
    <location>
        <begin position="286"/>
        <end position="298"/>
    </location>
</feature>
<dbReference type="SMART" id="SM00409">
    <property type="entry name" value="IG"/>
    <property type="match status" value="1"/>
</dbReference>
<gene>
    <name evidence="3" type="ORF">MCOR_46438</name>
</gene>
<proteinExistence type="predicted"/>
<organism evidence="3 4">
    <name type="scientific">Mytilus coruscus</name>
    <name type="common">Sea mussel</name>
    <dbReference type="NCBI Taxonomy" id="42192"/>
    <lineage>
        <taxon>Eukaryota</taxon>
        <taxon>Metazoa</taxon>
        <taxon>Spiralia</taxon>
        <taxon>Lophotrochozoa</taxon>
        <taxon>Mollusca</taxon>
        <taxon>Bivalvia</taxon>
        <taxon>Autobranchia</taxon>
        <taxon>Pteriomorphia</taxon>
        <taxon>Mytilida</taxon>
        <taxon>Mytiloidea</taxon>
        <taxon>Mytilidae</taxon>
        <taxon>Mytilinae</taxon>
        <taxon>Mytilus</taxon>
    </lineage>
</organism>
<feature type="compositionally biased region" description="Polar residues" evidence="1">
    <location>
        <begin position="845"/>
        <end position="863"/>
    </location>
</feature>
<feature type="compositionally biased region" description="Low complexity" evidence="1">
    <location>
        <begin position="1339"/>
        <end position="1352"/>
    </location>
</feature>
<dbReference type="Pfam" id="PF05048">
    <property type="entry name" value="NosD"/>
    <property type="match status" value="1"/>
</dbReference>
<dbReference type="InterPro" id="IPR003599">
    <property type="entry name" value="Ig_sub"/>
</dbReference>
<feature type="domain" description="Ig-like" evidence="2">
    <location>
        <begin position="28"/>
        <end position="135"/>
    </location>
</feature>
<feature type="region of interest" description="Disordered" evidence="1">
    <location>
        <begin position="845"/>
        <end position="882"/>
    </location>
</feature>
<accession>A0A6J8E0K2</accession>
<evidence type="ECO:0000313" key="4">
    <source>
        <dbReference type="Proteomes" id="UP000507470"/>
    </source>
</evidence>
<feature type="region of interest" description="Disordered" evidence="1">
    <location>
        <begin position="1040"/>
        <end position="1172"/>
    </location>
</feature>
<dbReference type="InterPro" id="IPR036179">
    <property type="entry name" value="Ig-like_dom_sf"/>
</dbReference>
<evidence type="ECO:0000256" key="1">
    <source>
        <dbReference type="SAM" id="MobiDB-lite"/>
    </source>
</evidence>
<evidence type="ECO:0000259" key="2">
    <source>
        <dbReference type="PROSITE" id="PS50835"/>
    </source>
</evidence>
<dbReference type="SUPFAM" id="SSF48726">
    <property type="entry name" value="Immunoglobulin"/>
    <property type="match status" value="1"/>
</dbReference>
<name>A0A6J8E0K2_MYTCO</name>
<feature type="region of interest" description="Disordered" evidence="1">
    <location>
        <begin position="158"/>
        <end position="179"/>
    </location>
</feature>
<keyword evidence="4" id="KW-1185">Reference proteome</keyword>
<feature type="compositionally biased region" description="Basic and acidic residues" evidence="1">
    <location>
        <begin position="864"/>
        <end position="875"/>
    </location>
</feature>
<evidence type="ECO:0000313" key="3">
    <source>
        <dbReference type="EMBL" id="CAC5413558.1"/>
    </source>
</evidence>
<dbReference type="InterPro" id="IPR007742">
    <property type="entry name" value="NosD_dom"/>
</dbReference>
<feature type="region of interest" description="Disordered" evidence="1">
    <location>
        <begin position="443"/>
        <end position="474"/>
    </location>
</feature>
<dbReference type="Gene3D" id="2.60.40.10">
    <property type="entry name" value="Immunoglobulins"/>
    <property type="match status" value="1"/>
</dbReference>
<feature type="compositionally biased region" description="Polar residues" evidence="1">
    <location>
        <begin position="1083"/>
        <end position="1098"/>
    </location>
</feature>
<dbReference type="EMBL" id="CACVKT020008152">
    <property type="protein sequence ID" value="CAC5413558.1"/>
    <property type="molecule type" value="Genomic_DNA"/>
</dbReference>
<feature type="region of interest" description="Disordered" evidence="1">
    <location>
        <begin position="977"/>
        <end position="1002"/>
    </location>
</feature>
<feature type="region of interest" description="Disordered" evidence="1">
    <location>
        <begin position="279"/>
        <end position="349"/>
    </location>
</feature>
<feature type="compositionally biased region" description="Basic and acidic residues" evidence="1">
    <location>
        <begin position="337"/>
        <end position="347"/>
    </location>
</feature>
<dbReference type="PROSITE" id="PS50835">
    <property type="entry name" value="IG_LIKE"/>
    <property type="match status" value="1"/>
</dbReference>
<dbReference type="Proteomes" id="UP000507470">
    <property type="component" value="Unassembled WGS sequence"/>
</dbReference>
<feature type="region of interest" description="Disordered" evidence="1">
    <location>
        <begin position="190"/>
        <end position="209"/>
    </location>
</feature>
<dbReference type="InterPro" id="IPR013783">
    <property type="entry name" value="Ig-like_fold"/>
</dbReference>
<protein>
    <recommendedName>
        <fullName evidence="2">Ig-like domain-containing protein</fullName>
    </recommendedName>
</protein>
<feature type="compositionally biased region" description="Polar residues" evidence="1">
    <location>
        <begin position="989"/>
        <end position="1002"/>
    </location>
</feature>
<feature type="compositionally biased region" description="Polar residues" evidence="1">
    <location>
        <begin position="1212"/>
        <end position="1239"/>
    </location>
</feature>
<dbReference type="InterPro" id="IPR007110">
    <property type="entry name" value="Ig-like_dom"/>
</dbReference>
<feature type="compositionally biased region" description="Basic and acidic residues" evidence="1">
    <location>
        <begin position="447"/>
        <end position="462"/>
    </location>
</feature>
<feature type="compositionally biased region" description="Polar residues" evidence="1">
    <location>
        <begin position="158"/>
        <end position="171"/>
    </location>
</feature>
<feature type="compositionally biased region" description="Polar residues" evidence="1">
    <location>
        <begin position="1304"/>
        <end position="1338"/>
    </location>
</feature>
<feature type="compositionally biased region" description="Polar residues" evidence="1">
    <location>
        <begin position="299"/>
        <end position="336"/>
    </location>
</feature>
<feature type="compositionally biased region" description="Polar residues" evidence="1">
    <location>
        <begin position="1105"/>
        <end position="1120"/>
    </location>
</feature>
<feature type="compositionally biased region" description="Polar residues" evidence="1">
    <location>
        <begin position="1149"/>
        <end position="1172"/>
    </location>
</feature>